<sequence>MAAARSGKNVGVLPLQRYAAGGHGWQVQRSERYK</sequence>
<evidence type="ECO:0000313" key="2">
    <source>
        <dbReference type="Proteomes" id="UP000887013"/>
    </source>
</evidence>
<protein>
    <submittedName>
        <fullName evidence="1">Uncharacterized protein</fullName>
    </submittedName>
</protein>
<evidence type="ECO:0000313" key="1">
    <source>
        <dbReference type="EMBL" id="GFS99284.1"/>
    </source>
</evidence>
<organism evidence="1 2">
    <name type="scientific">Nephila pilipes</name>
    <name type="common">Giant wood spider</name>
    <name type="synonym">Nephila maculata</name>
    <dbReference type="NCBI Taxonomy" id="299642"/>
    <lineage>
        <taxon>Eukaryota</taxon>
        <taxon>Metazoa</taxon>
        <taxon>Ecdysozoa</taxon>
        <taxon>Arthropoda</taxon>
        <taxon>Chelicerata</taxon>
        <taxon>Arachnida</taxon>
        <taxon>Araneae</taxon>
        <taxon>Araneomorphae</taxon>
        <taxon>Entelegynae</taxon>
        <taxon>Araneoidea</taxon>
        <taxon>Nephilidae</taxon>
        <taxon>Nephila</taxon>
    </lineage>
</organism>
<accession>A0A8X6N8D0</accession>
<dbReference type="AlphaFoldDB" id="A0A8X6N8D0"/>
<keyword evidence="2" id="KW-1185">Reference proteome</keyword>
<dbReference type="EMBL" id="BMAW01055102">
    <property type="protein sequence ID" value="GFS99284.1"/>
    <property type="molecule type" value="Genomic_DNA"/>
</dbReference>
<gene>
    <name evidence="1" type="ORF">NPIL_19361</name>
</gene>
<proteinExistence type="predicted"/>
<name>A0A8X6N8D0_NEPPI</name>
<reference evidence="1" key="1">
    <citation type="submission" date="2020-08" db="EMBL/GenBank/DDBJ databases">
        <title>Multicomponent nature underlies the extraordinary mechanical properties of spider dragline silk.</title>
        <authorList>
            <person name="Kono N."/>
            <person name="Nakamura H."/>
            <person name="Mori M."/>
            <person name="Yoshida Y."/>
            <person name="Ohtoshi R."/>
            <person name="Malay A.D."/>
            <person name="Moran D.A.P."/>
            <person name="Tomita M."/>
            <person name="Numata K."/>
            <person name="Arakawa K."/>
        </authorList>
    </citation>
    <scope>NUCLEOTIDE SEQUENCE</scope>
</reference>
<comment type="caution">
    <text evidence="1">The sequence shown here is derived from an EMBL/GenBank/DDBJ whole genome shotgun (WGS) entry which is preliminary data.</text>
</comment>
<dbReference type="Proteomes" id="UP000887013">
    <property type="component" value="Unassembled WGS sequence"/>
</dbReference>
<feature type="non-terminal residue" evidence="1">
    <location>
        <position position="34"/>
    </location>
</feature>